<evidence type="ECO:0000313" key="3">
    <source>
        <dbReference type="Proteomes" id="UP001341840"/>
    </source>
</evidence>
<organism evidence="2 3">
    <name type="scientific">Stylosanthes scabra</name>
    <dbReference type="NCBI Taxonomy" id="79078"/>
    <lineage>
        <taxon>Eukaryota</taxon>
        <taxon>Viridiplantae</taxon>
        <taxon>Streptophyta</taxon>
        <taxon>Embryophyta</taxon>
        <taxon>Tracheophyta</taxon>
        <taxon>Spermatophyta</taxon>
        <taxon>Magnoliopsida</taxon>
        <taxon>eudicotyledons</taxon>
        <taxon>Gunneridae</taxon>
        <taxon>Pentapetalae</taxon>
        <taxon>rosids</taxon>
        <taxon>fabids</taxon>
        <taxon>Fabales</taxon>
        <taxon>Fabaceae</taxon>
        <taxon>Papilionoideae</taxon>
        <taxon>50 kb inversion clade</taxon>
        <taxon>dalbergioids sensu lato</taxon>
        <taxon>Dalbergieae</taxon>
        <taxon>Pterocarpus clade</taxon>
        <taxon>Stylosanthes</taxon>
    </lineage>
</organism>
<feature type="compositionally biased region" description="Low complexity" evidence="1">
    <location>
        <begin position="8"/>
        <end position="21"/>
    </location>
</feature>
<accession>A0ABU6RI44</accession>
<name>A0ABU6RI44_9FABA</name>
<evidence type="ECO:0000313" key="2">
    <source>
        <dbReference type="EMBL" id="MED6123741.1"/>
    </source>
</evidence>
<dbReference type="EMBL" id="JASCZI010030585">
    <property type="protein sequence ID" value="MED6123741.1"/>
    <property type="molecule type" value="Genomic_DNA"/>
</dbReference>
<keyword evidence="3" id="KW-1185">Reference proteome</keyword>
<reference evidence="2 3" key="1">
    <citation type="journal article" date="2023" name="Plants (Basel)">
        <title>Bridging the Gap: Combining Genomics and Transcriptomics Approaches to Understand Stylosanthes scabra, an Orphan Legume from the Brazilian Caatinga.</title>
        <authorList>
            <person name="Ferreira-Neto J.R.C."/>
            <person name="da Silva M.D."/>
            <person name="Binneck E."/>
            <person name="de Melo N.F."/>
            <person name="da Silva R.H."/>
            <person name="de Melo A.L.T.M."/>
            <person name="Pandolfi V."/>
            <person name="Bustamante F.O."/>
            <person name="Brasileiro-Vidal A.C."/>
            <person name="Benko-Iseppon A.M."/>
        </authorList>
    </citation>
    <scope>NUCLEOTIDE SEQUENCE [LARGE SCALE GENOMIC DNA]</scope>
    <source>
        <tissue evidence="2">Leaves</tissue>
    </source>
</reference>
<proteinExistence type="predicted"/>
<feature type="region of interest" description="Disordered" evidence="1">
    <location>
        <begin position="1"/>
        <end position="30"/>
    </location>
</feature>
<gene>
    <name evidence="2" type="ORF">PIB30_052230</name>
</gene>
<comment type="caution">
    <text evidence="2">The sequence shown here is derived from an EMBL/GenBank/DDBJ whole genome shotgun (WGS) entry which is preliminary data.</text>
</comment>
<sequence>MVTEQGKRLSTTASSRALSSTPNKGGGSGITIKKQIVRKVGKDVRMGEFGGDIASIGIENQNLVEVFKQGSELVVENDNKIRFWHDVWVREGALKVKFPGLYIVAKDKESIVGECGWFVEWLNMDMESNM</sequence>
<protein>
    <submittedName>
        <fullName evidence="2">Uncharacterized protein</fullName>
    </submittedName>
</protein>
<evidence type="ECO:0000256" key="1">
    <source>
        <dbReference type="SAM" id="MobiDB-lite"/>
    </source>
</evidence>
<dbReference type="Proteomes" id="UP001341840">
    <property type="component" value="Unassembled WGS sequence"/>
</dbReference>